<feature type="region of interest" description="Disordered" evidence="1">
    <location>
        <begin position="86"/>
        <end position="109"/>
    </location>
</feature>
<evidence type="ECO:0000313" key="2">
    <source>
        <dbReference type="EMBL" id="ABX46803.1"/>
    </source>
</evidence>
<proteinExistence type="predicted"/>
<evidence type="ECO:0000256" key="1">
    <source>
        <dbReference type="SAM" id="MobiDB-lite"/>
    </source>
</evidence>
<accession>B0YR29</accession>
<dbReference type="EMBL" id="EU137666">
    <property type="protein sequence ID" value="ABX46803.1"/>
    <property type="molecule type" value="Genomic_DNA"/>
</dbReference>
<geneLocation type="plasmid" evidence="2">
    <name>pMF1</name>
</geneLocation>
<organism evidence="2">
    <name type="scientific">Myxococcus fulvus</name>
    <dbReference type="NCBI Taxonomy" id="33"/>
    <lineage>
        <taxon>Bacteria</taxon>
        <taxon>Pseudomonadati</taxon>
        <taxon>Myxococcota</taxon>
        <taxon>Myxococcia</taxon>
        <taxon>Myxococcales</taxon>
        <taxon>Cystobacterineae</taxon>
        <taxon>Myxococcaceae</taxon>
        <taxon>Myxococcus</taxon>
    </lineage>
</organism>
<gene>
    <name evidence="2" type="ORF">pMF1.20c</name>
</gene>
<dbReference type="InterPro" id="IPR011755">
    <property type="entry name" value="CHP02269_MYXXA"/>
</dbReference>
<sequence>MENRNSSLPGEPTRGTLYAHPMRPIAHVALLLALAGCASAPTPLPPLDLRHSDGTPVLVPACTDEVCGLFALEDLVDPGPRVVRTRGATSAARPSVRINPSRNRGRAQSLPPEPVMVFHWYAPDELPSEAAFRERLEEWRRRPHERHHIFPQARARYFKSKGINVHEWTLLLDAEVHARLHREAGRGPWNTEWNEWIKDTEQHATKAMHFEKASQLIQRYNLFGLPMTYWQSWSLPPPPP</sequence>
<dbReference type="Pfam" id="PF09533">
    <property type="entry name" value="DUF2380"/>
    <property type="match status" value="1"/>
</dbReference>
<evidence type="ECO:0008006" key="3">
    <source>
        <dbReference type="Google" id="ProtNLM"/>
    </source>
</evidence>
<dbReference type="AlphaFoldDB" id="B0YR29"/>
<reference evidence="2" key="1">
    <citation type="journal article" date="2008" name="Appl. Environ. Microbiol.">
        <title>Discovery of the autonomously replicating plasmid pMF1 from Myxococcus fulvus and development of a gene cloning system in Myxococcus xanthus.</title>
        <authorList>
            <person name="Zhao J.Y."/>
            <person name="Zhong L."/>
            <person name="Shen M.J."/>
            <person name="Xia Z.J."/>
            <person name="Cheng Q.X."/>
            <person name="Sun X."/>
            <person name="Zhao G.P."/>
            <person name="Li Y.Z."/>
            <person name="Qin Z.J."/>
        </authorList>
    </citation>
    <scope>NUCLEOTIDE SEQUENCE</scope>
    <source>
        <strain evidence="2">124B02</strain>
        <plasmid evidence="2">pMF1</plasmid>
    </source>
</reference>
<dbReference type="NCBIfam" id="TIGR02269">
    <property type="entry name" value="TIGR02269 family lipoprotein"/>
    <property type="match status" value="1"/>
</dbReference>
<protein>
    <recommendedName>
        <fullName evidence="3">Lipoprotein</fullName>
    </recommendedName>
</protein>
<name>B0YR29_MYXFU</name>
<keyword evidence="2" id="KW-0614">Plasmid</keyword>